<dbReference type="RefSeq" id="XP_012937115.1">
    <property type="nucleotide sequence ID" value="XM_013081661.2"/>
</dbReference>
<protein>
    <submittedName>
        <fullName evidence="7">Hillarin</fullName>
    </submittedName>
</protein>
<keyword evidence="1 4" id="KW-0479">Metal-binding</keyword>
<dbReference type="Gene3D" id="2.10.110.10">
    <property type="entry name" value="Cysteine Rich Protein"/>
    <property type="match status" value="1"/>
</dbReference>
<evidence type="ECO:0000256" key="4">
    <source>
        <dbReference type="PROSITE-ProRule" id="PRU00125"/>
    </source>
</evidence>
<accession>A0ABM0ZYG1</accession>
<reference evidence="7" key="1">
    <citation type="submission" date="2025-08" db="UniProtKB">
        <authorList>
            <consortium name="RefSeq"/>
        </authorList>
    </citation>
    <scope>IDENTIFICATION</scope>
</reference>
<keyword evidence="6" id="KW-1185">Reference proteome</keyword>
<dbReference type="PANTHER" id="PTHR24206">
    <property type="entry name" value="OS06G0237300 PROTEIN"/>
    <property type="match status" value="1"/>
</dbReference>
<dbReference type="PROSITE" id="PS50023">
    <property type="entry name" value="LIM_DOMAIN_2"/>
    <property type="match status" value="1"/>
</dbReference>
<keyword evidence="2 4" id="KW-0862">Zinc</keyword>
<feature type="domain" description="LIM zinc-binding" evidence="5">
    <location>
        <begin position="29"/>
        <end position="95"/>
    </location>
</feature>
<organism evidence="6 7">
    <name type="scientific">Aplysia californica</name>
    <name type="common">California sea hare</name>
    <dbReference type="NCBI Taxonomy" id="6500"/>
    <lineage>
        <taxon>Eukaryota</taxon>
        <taxon>Metazoa</taxon>
        <taxon>Spiralia</taxon>
        <taxon>Lophotrochozoa</taxon>
        <taxon>Mollusca</taxon>
        <taxon>Gastropoda</taxon>
        <taxon>Heterobranchia</taxon>
        <taxon>Euthyneura</taxon>
        <taxon>Tectipleura</taxon>
        <taxon>Aplysiida</taxon>
        <taxon>Aplysioidea</taxon>
        <taxon>Aplysiidae</taxon>
        <taxon>Aplysia</taxon>
    </lineage>
</organism>
<evidence type="ECO:0000313" key="7">
    <source>
        <dbReference type="RefSeq" id="XP_012937115.1"/>
    </source>
</evidence>
<evidence type="ECO:0000256" key="1">
    <source>
        <dbReference type="ARBA" id="ARBA00022723"/>
    </source>
</evidence>
<dbReference type="Proteomes" id="UP000694888">
    <property type="component" value="Unplaced"/>
</dbReference>
<evidence type="ECO:0000259" key="5">
    <source>
        <dbReference type="PROSITE" id="PS50023"/>
    </source>
</evidence>
<dbReference type="PROSITE" id="PS00478">
    <property type="entry name" value="LIM_DOMAIN_1"/>
    <property type="match status" value="1"/>
</dbReference>
<evidence type="ECO:0000256" key="2">
    <source>
        <dbReference type="ARBA" id="ARBA00022833"/>
    </source>
</evidence>
<keyword evidence="3 4" id="KW-0440">LIM domain</keyword>
<dbReference type="Pfam" id="PF00412">
    <property type="entry name" value="LIM"/>
    <property type="match status" value="1"/>
</dbReference>
<gene>
    <name evidence="7" type="primary">LOC106011565</name>
</gene>
<sequence>MADTEDIDSAERGYRRLSSLFLPPQHNLQRCQRCNQPVYQQERIGPVNDVIFHKQCFKCCVCGGYLTMKNYWTNQGNSDDREIYCQRHAPRIGGSRVDKTAMGIQSALSAQDNLRKATSKMTELRFQGEQPGYAMDQEALAIKSGMAKNIGNAASNG</sequence>
<feature type="non-terminal residue" evidence="7">
    <location>
        <position position="157"/>
    </location>
</feature>
<evidence type="ECO:0000256" key="3">
    <source>
        <dbReference type="ARBA" id="ARBA00023038"/>
    </source>
</evidence>
<name>A0ABM0ZYG1_APLCA</name>
<dbReference type="SMART" id="SM00132">
    <property type="entry name" value="LIM"/>
    <property type="match status" value="1"/>
</dbReference>
<proteinExistence type="predicted"/>
<dbReference type="GeneID" id="106011565"/>
<dbReference type="InterPro" id="IPR001781">
    <property type="entry name" value="Znf_LIM"/>
</dbReference>
<evidence type="ECO:0000313" key="6">
    <source>
        <dbReference type="Proteomes" id="UP000694888"/>
    </source>
</evidence>